<reference evidence="2" key="1">
    <citation type="submission" date="2020-10" db="EMBL/GenBank/DDBJ databases">
        <authorList>
            <person name="Castelo-Branco R."/>
            <person name="Eusebio N."/>
            <person name="Adriana R."/>
            <person name="Vieira A."/>
            <person name="Brugerolle De Fraissinette N."/>
            <person name="Rezende De Castro R."/>
            <person name="Schneider M.P."/>
            <person name="Vasconcelos V."/>
            <person name="Leao P.N."/>
        </authorList>
    </citation>
    <scope>NUCLEOTIDE SEQUENCE</scope>
    <source>
        <strain evidence="2">LEGE 06105</strain>
    </source>
</reference>
<proteinExistence type="predicted"/>
<evidence type="ECO:0000313" key="3">
    <source>
        <dbReference type="Proteomes" id="UP000620559"/>
    </source>
</evidence>
<keyword evidence="3" id="KW-1185">Reference proteome</keyword>
<evidence type="ECO:0000256" key="1">
    <source>
        <dbReference type="SAM" id="Phobius"/>
    </source>
</evidence>
<keyword evidence="1" id="KW-1133">Transmembrane helix</keyword>
<accession>A0A8J7JT48</accession>
<gene>
    <name evidence="2" type="ORF">IQ247_03065</name>
</gene>
<evidence type="ECO:0000313" key="2">
    <source>
        <dbReference type="EMBL" id="MBE9211705.1"/>
    </source>
</evidence>
<dbReference type="EMBL" id="JADEWL010000006">
    <property type="protein sequence ID" value="MBE9211705.1"/>
    <property type="molecule type" value="Genomic_DNA"/>
</dbReference>
<dbReference type="RefSeq" id="WP_193917038.1">
    <property type="nucleotide sequence ID" value="NZ_JADEWL010000006.1"/>
</dbReference>
<dbReference type="Proteomes" id="UP000620559">
    <property type="component" value="Unassembled WGS sequence"/>
</dbReference>
<keyword evidence="1" id="KW-0812">Transmembrane</keyword>
<organism evidence="2 3">
    <name type="scientific">Plectonema cf. radiosum LEGE 06105</name>
    <dbReference type="NCBI Taxonomy" id="945769"/>
    <lineage>
        <taxon>Bacteria</taxon>
        <taxon>Bacillati</taxon>
        <taxon>Cyanobacteriota</taxon>
        <taxon>Cyanophyceae</taxon>
        <taxon>Oscillatoriophycideae</taxon>
        <taxon>Oscillatoriales</taxon>
        <taxon>Microcoleaceae</taxon>
        <taxon>Plectonema</taxon>
    </lineage>
</organism>
<keyword evidence="1" id="KW-0472">Membrane</keyword>
<sequence>MRILSVLWIFIVKTRLLTPRIINNHQPTTNNQLLTTKKMENTNILDLVTAGLALSILIGGFLMMFTNVFTTKR</sequence>
<comment type="caution">
    <text evidence="2">The sequence shown here is derived from an EMBL/GenBank/DDBJ whole genome shotgun (WGS) entry which is preliminary data.</text>
</comment>
<feature type="transmembrane region" description="Helical" evidence="1">
    <location>
        <begin position="47"/>
        <end position="69"/>
    </location>
</feature>
<name>A0A8J7JT48_9CYAN</name>
<dbReference type="AlphaFoldDB" id="A0A8J7JT48"/>
<protein>
    <submittedName>
        <fullName evidence="2">Uncharacterized protein</fullName>
    </submittedName>
</protein>